<reference evidence="2 3" key="1">
    <citation type="submission" date="2023-09" db="EMBL/GenBank/DDBJ databases">
        <title>Genomes of two closely related lineages of the louse Polyplax serrata with different host specificities.</title>
        <authorList>
            <person name="Martinu J."/>
            <person name="Tarabai H."/>
            <person name="Stefka J."/>
            <person name="Hypsa V."/>
        </authorList>
    </citation>
    <scope>NUCLEOTIDE SEQUENCE [LARGE SCALE GENOMIC DNA]</scope>
    <source>
        <strain evidence="2">98ZLc_SE</strain>
    </source>
</reference>
<keyword evidence="3" id="KW-1185">Reference proteome</keyword>
<evidence type="ECO:0000256" key="1">
    <source>
        <dbReference type="SAM" id="MobiDB-lite"/>
    </source>
</evidence>
<evidence type="ECO:0000313" key="2">
    <source>
        <dbReference type="EMBL" id="KAK6618259.1"/>
    </source>
</evidence>
<proteinExistence type="predicted"/>
<evidence type="ECO:0000313" key="3">
    <source>
        <dbReference type="Proteomes" id="UP001359485"/>
    </source>
</evidence>
<name>A0ABR1AFJ4_POLSC</name>
<dbReference type="Proteomes" id="UP001359485">
    <property type="component" value="Unassembled WGS sequence"/>
</dbReference>
<dbReference type="EMBL" id="JAWJWF010000050">
    <property type="protein sequence ID" value="KAK6618259.1"/>
    <property type="molecule type" value="Genomic_DNA"/>
</dbReference>
<gene>
    <name evidence="2" type="ORF">RUM44_002710</name>
</gene>
<accession>A0ABR1AFJ4</accession>
<sequence>METVRSSDFLHIQEDPNIVNLHRFWGRRLTSSQLVDDDFFDELHFSSQDVDEALLKSRTCSPAPQTHWDTSDGDSDKENSKDEEPEPELRPLMCLDAAALGDIPARYVIPSLPNYEFPVVGVYVDPRVVPGFMYKVRVLPEAEKPEEISYLFGGKPLQLLSIGRGYSRRLTFEADGNTTLNDNSNYFWADSRSEGFGFELQVVSTGDKFMIHDPSRLVAGTLEIIDIQVAQDRDPHDQGHQEEVSQKVLKEATTEKRVKVKAMCKIEWFDDSGTTVLQPISGLAVAVKKRGSGKAMLSRIVSVTIGRNHKKRGFTLTPGVKTNWRRTVVNGTSIGDVPAKYTVTGLESYELPVIGTYVDPRILPGFRYKVRPAESKKKIFNGQALRLVSIGMGYAKRLTFEPEANQLNTSENHFWSDSIPCGYGFEPVALDAGLKFVIQGHGRPLGHAQIFRVDAPQKEVRQETENTPNGPSVVKYIEVDVTCHVTLLSHSANDKVMRVTGTAVVGKSSREPVAVLLRVENIGLDSQINLLFVHEQEELIFLPVKG</sequence>
<protein>
    <submittedName>
        <fullName evidence="2">Uncharacterized protein</fullName>
    </submittedName>
</protein>
<organism evidence="2 3">
    <name type="scientific">Polyplax serrata</name>
    <name type="common">Common mouse louse</name>
    <dbReference type="NCBI Taxonomy" id="468196"/>
    <lineage>
        <taxon>Eukaryota</taxon>
        <taxon>Metazoa</taxon>
        <taxon>Ecdysozoa</taxon>
        <taxon>Arthropoda</taxon>
        <taxon>Hexapoda</taxon>
        <taxon>Insecta</taxon>
        <taxon>Pterygota</taxon>
        <taxon>Neoptera</taxon>
        <taxon>Paraneoptera</taxon>
        <taxon>Psocodea</taxon>
        <taxon>Troctomorpha</taxon>
        <taxon>Phthiraptera</taxon>
        <taxon>Anoplura</taxon>
        <taxon>Polyplacidae</taxon>
        <taxon>Polyplax</taxon>
    </lineage>
</organism>
<feature type="region of interest" description="Disordered" evidence="1">
    <location>
        <begin position="61"/>
        <end position="89"/>
    </location>
</feature>
<comment type="caution">
    <text evidence="2">The sequence shown here is derived from an EMBL/GenBank/DDBJ whole genome shotgun (WGS) entry which is preliminary data.</text>
</comment>